<dbReference type="SUPFAM" id="SSF51445">
    <property type="entry name" value="(Trans)glycosidases"/>
    <property type="match status" value="1"/>
</dbReference>
<keyword evidence="1 4" id="KW-0378">Hydrolase</keyword>
<evidence type="ECO:0000313" key="4">
    <source>
        <dbReference type="EMBL" id="MBW7458911.1"/>
    </source>
</evidence>
<dbReference type="Pfam" id="PF02449">
    <property type="entry name" value="Glyco_hydro_42"/>
    <property type="match status" value="1"/>
</dbReference>
<dbReference type="InterPro" id="IPR013529">
    <property type="entry name" value="Glyco_hydro_42_N"/>
</dbReference>
<dbReference type="EMBL" id="JAHZIK010001400">
    <property type="protein sequence ID" value="MBW7458911.1"/>
    <property type="molecule type" value="Genomic_DNA"/>
</dbReference>
<dbReference type="Proteomes" id="UP001519887">
    <property type="component" value="Unassembled WGS sequence"/>
</dbReference>
<dbReference type="PANTHER" id="PTHR36447">
    <property type="entry name" value="BETA-GALACTOSIDASE GANA"/>
    <property type="match status" value="1"/>
</dbReference>
<evidence type="ECO:0000259" key="3">
    <source>
        <dbReference type="Pfam" id="PF02449"/>
    </source>
</evidence>
<name>A0ABS7CE51_9BACL</name>
<evidence type="ECO:0000256" key="1">
    <source>
        <dbReference type="ARBA" id="ARBA00022801"/>
    </source>
</evidence>
<feature type="non-terminal residue" evidence="4">
    <location>
        <position position="84"/>
    </location>
</feature>
<dbReference type="InterPro" id="IPR017853">
    <property type="entry name" value="GH"/>
</dbReference>
<protein>
    <submittedName>
        <fullName evidence="4">Beta-galactosidase</fullName>
        <ecNumber evidence="4">3.2.1.23</ecNumber>
    </submittedName>
</protein>
<comment type="caution">
    <text evidence="4">The sequence shown here is derived from an EMBL/GenBank/DDBJ whole genome shotgun (WGS) entry which is preliminary data.</text>
</comment>
<feature type="domain" description="Glycoside hydrolase family 42 N-terminal" evidence="3">
    <location>
        <begin position="20"/>
        <end position="82"/>
    </location>
</feature>
<dbReference type="InterPro" id="IPR003476">
    <property type="entry name" value="Glyco_hydro_42"/>
</dbReference>
<reference evidence="4 5" key="1">
    <citation type="submission" date="2021-07" db="EMBL/GenBank/DDBJ databases">
        <title>Paenibacillus radiodurans sp. nov., isolated from the southeastern edge of Tengger Desert.</title>
        <authorList>
            <person name="Zhang G."/>
        </authorList>
    </citation>
    <scope>NUCLEOTIDE SEQUENCE [LARGE SCALE GENOMIC DNA]</scope>
    <source>
        <strain evidence="4 5">CCM 7311</strain>
    </source>
</reference>
<organism evidence="4 5">
    <name type="scientific">Paenibacillus sepulcri</name>
    <dbReference type="NCBI Taxonomy" id="359917"/>
    <lineage>
        <taxon>Bacteria</taxon>
        <taxon>Bacillati</taxon>
        <taxon>Bacillota</taxon>
        <taxon>Bacilli</taxon>
        <taxon>Bacillales</taxon>
        <taxon>Paenibacillaceae</taxon>
        <taxon>Paenibacillus</taxon>
    </lineage>
</organism>
<keyword evidence="2 4" id="KW-0326">Glycosidase</keyword>
<keyword evidence="5" id="KW-1185">Reference proteome</keyword>
<evidence type="ECO:0000256" key="2">
    <source>
        <dbReference type="ARBA" id="ARBA00023295"/>
    </source>
</evidence>
<dbReference type="Gene3D" id="3.20.20.80">
    <property type="entry name" value="Glycosidases"/>
    <property type="match status" value="1"/>
</dbReference>
<sequence>MNKKFPPISSKLPVFMHGADYNPDQWLHDPNVLEQDIRLMKLAQCNVMAVGIFSWSMLEPEEGTFLFDWLDNVLDAFADNGIFA</sequence>
<dbReference type="GO" id="GO:0004565">
    <property type="term" value="F:beta-galactosidase activity"/>
    <property type="evidence" value="ECO:0007669"/>
    <property type="project" value="UniProtKB-EC"/>
</dbReference>
<gene>
    <name evidence="4" type="ORF">K0U00_33175</name>
</gene>
<dbReference type="PANTHER" id="PTHR36447:SF1">
    <property type="entry name" value="BETA-GALACTOSIDASE GANA"/>
    <property type="match status" value="1"/>
</dbReference>
<proteinExistence type="predicted"/>
<evidence type="ECO:0000313" key="5">
    <source>
        <dbReference type="Proteomes" id="UP001519887"/>
    </source>
</evidence>
<dbReference type="EC" id="3.2.1.23" evidence="4"/>
<accession>A0ABS7CE51</accession>